<feature type="domain" description="Aldehyde dehydrogenase" evidence="4">
    <location>
        <begin position="19"/>
        <end position="478"/>
    </location>
</feature>
<dbReference type="NCBIfam" id="TIGR01722">
    <property type="entry name" value="MMSDH"/>
    <property type="match status" value="1"/>
</dbReference>
<dbReference type="InterPro" id="IPR016162">
    <property type="entry name" value="Ald_DH_N"/>
</dbReference>
<dbReference type="InterPro" id="IPR016161">
    <property type="entry name" value="Ald_DH/histidinol_DH"/>
</dbReference>
<evidence type="ECO:0000256" key="1">
    <source>
        <dbReference type="ARBA" id="ARBA00013048"/>
    </source>
</evidence>
<dbReference type="CDD" id="cd07085">
    <property type="entry name" value="ALDH_F6_MMSDH"/>
    <property type="match status" value="1"/>
</dbReference>
<protein>
    <recommendedName>
        <fullName evidence="1">methylmalonate-semialdehyde dehydrogenase (CoA acylating)</fullName>
        <ecNumber evidence="1">1.2.1.27</ecNumber>
    </recommendedName>
</protein>
<dbReference type="FunFam" id="3.40.605.10:FF:000003">
    <property type="entry name" value="Methylmalonate-semialdehyde dehydrogenase [acylating]"/>
    <property type="match status" value="1"/>
</dbReference>
<dbReference type="RefSeq" id="WP_147080362.1">
    <property type="nucleotide sequence ID" value="NZ_VOQR01000001.1"/>
</dbReference>
<reference evidence="5 6" key="1">
    <citation type="journal article" date="2013" name="Antonie Van Leeuwenhoek">
        <title>Sphingomonas ginsenosidivorax sp. nov., with the ability to transform ginsenosides.</title>
        <authorList>
            <person name="Jin X.F."/>
            <person name="Kim J.K."/>
            <person name="Liu Q.M."/>
            <person name="Kang M.S."/>
            <person name="He D."/>
            <person name="Jin F.X."/>
            <person name="Kim S.C."/>
            <person name="Im W.T."/>
        </authorList>
    </citation>
    <scope>NUCLEOTIDE SEQUENCE [LARGE SCALE GENOMIC DNA]</scope>
    <source>
        <strain evidence="5 6">KHI67</strain>
    </source>
</reference>
<dbReference type="Gene3D" id="3.40.605.10">
    <property type="entry name" value="Aldehyde Dehydrogenase, Chain A, domain 1"/>
    <property type="match status" value="1"/>
</dbReference>
<name>A0A5C6UDK1_9SPHN</name>
<evidence type="ECO:0000313" key="5">
    <source>
        <dbReference type="EMBL" id="TXC70301.1"/>
    </source>
</evidence>
<keyword evidence="2" id="KW-0560">Oxidoreductase</keyword>
<accession>A0A5C6UDK1</accession>
<keyword evidence="3" id="KW-0520">NAD</keyword>
<proteinExistence type="predicted"/>
<keyword evidence="6" id="KW-1185">Reference proteome</keyword>
<evidence type="ECO:0000256" key="2">
    <source>
        <dbReference type="ARBA" id="ARBA00023002"/>
    </source>
</evidence>
<dbReference type="AlphaFoldDB" id="A0A5C6UDK1"/>
<dbReference type="EC" id="1.2.1.27" evidence="1"/>
<dbReference type="InterPro" id="IPR015590">
    <property type="entry name" value="Aldehyde_DH_dom"/>
</dbReference>
<organism evidence="5 6">
    <name type="scientific">Sphingomonas ginsenosidivorax</name>
    <dbReference type="NCBI Taxonomy" id="862135"/>
    <lineage>
        <taxon>Bacteria</taxon>
        <taxon>Pseudomonadati</taxon>
        <taxon>Pseudomonadota</taxon>
        <taxon>Alphaproteobacteria</taxon>
        <taxon>Sphingomonadales</taxon>
        <taxon>Sphingomonadaceae</taxon>
        <taxon>Sphingomonas</taxon>
    </lineage>
</organism>
<dbReference type="Pfam" id="PF00171">
    <property type="entry name" value="Aldedh"/>
    <property type="match status" value="1"/>
</dbReference>
<evidence type="ECO:0000259" key="4">
    <source>
        <dbReference type="Pfam" id="PF00171"/>
    </source>
</evidence>
<dbReference type="GO" id="GO:0004491">
    <property type="term" value="F:methylmalonate-semialdehyde dehydrogenase (acylating, NAD) activity"/>
    <property type="evidence" value="ECO:0007669"/>
    <property type="project" value="UniProtKB-EC"/>
</dbReference>
<dbReference type="Gene3D" id="3.40.309.10">
    <property type="entry name" value="Aldehyde Dehydrogenase, Chain A, domain 2"/>
    <property type="match status" value="1"/>
</dbReference>
<dbReference type="InterPro" id="IPR010061">
    <property type="entry name" value="MeMal-semiAld_DH"/>
</dbReference>
<dbReference type="OrthoDB" id="9802947at2"/>
<evidence type="ECO:0000313" key="6">
    <source>
        <dbReference type="Proteomes" id="UP000321250"/>
    </source>
</evidence>
<dbReference type="PANTHER" id="PTHR43866">
    <property type="entry name" value="MALONATE-SEMIALDEHYDE DEHYDROGENASE"/>
    <property type="match status" value="1"/>
</dbReference>
<dbReference type="EMBL" id="VOQR01000001">
    <property type="protein sequence ID" value="TXC70301.1"/>
    <property type="molecule type" value="Genomic_DNA"/>
</dbReference>
<dbReference type="GO" id="GO:0006210">
    <property type="term" value="P:thymine catabolic process"/>
    <property type="evidence" value="ECO:0007669"/>
    <property type="project" value="TreeGrafter"/>
</dbReference>
<dbReference type="InterPro" id="IPR016163">
    <property type="entry name" value="Ald_DH_C"/>
</dbReference>
<dbReference type="GO" id="GO:0006574">
    <property type="term" value="P:L-valine catabolic process"/>
    <property type="evidence" value="ECO:0007669"/>
    <property type="project" value="TreeGrafter"/>
</dbReference>
<sequence length="501" mass="53944">MRLIQHFIDGAATTATPTRTGDVYDPARGEVQARVALGDSALLDVAVANAKAAQPAWAATNPQRRARVMFRFKELIEAHMDELAELLSREHGKVIADSKGDIQRGLEVVEFVCGVPHLLKGDYTEGAGPGIDVYSMRQPIGIAAGITPFNFPAMIPLWMCAPAIACGNAFIIKPSERDPSVPVRLAELALEAGLPRGILNVVHGDKVMVDAILDHQDIKAVSFVGSSDIAQYVYGRGAANGKRVQCMGGAKNHGIILPDADMDQAVADIIGAAYGSAGERCMALPVVVPVGEETAERLRGKLVAAIAELRVGLPTDPDAHYGPVVGAAHKAKIEAYIQMAIDEGSELVVDGRGLTLQGYEKGYYMGPTLLDHVTPEMRSYQEEIFGPVLQIMRARTFEEAVSYPTNHQYGNGVALFTRNGDFARKFASQVEVGMVGINVPIPVPVAYHSFGGWKRSGFGDLDQYGMDGIRFYTRTKKVTQRWPAQDAGAVLDQSFVIPTMG</sequence>
<evidence type="ECO:0000256" key="3">
    <source>
        <dbReference type="ARBA" id="ARBA00023027"/>
    </source>
</evidence>
<comment type="caution">
    <text evidence="5">The sequence shown here is derived from an EMBL/GenBank/DDBJ whole genome shotgun (WGS) entry which is preliminary data.</text>
</comment>
<dbReference type="FunFam" id="3.40.309.10:FF:000002">
    <property type="entry name" value="Methylmalonate-semialdehyde dehydrogenase (Acylating)"/>
    <property type="match status" value="1"/>
</dbReference>
<dbReference type="Proteomes" id="UP000321250">
    <property type="component" value="Unassembled WGS sequence"/>
</dbReference>
<gene>
    <name evidence="5" type="ORF">FSB78_04590</name>
</gene>
<dbReference type="PANTHER" id="PTHR43866:SF4">
    <property type="entry name" value="MALONATE-SEMIALDEHYDE DEHYDROGENASE"/>
    <property type="match status" value="1"/>
</dbReference>
<dbReference type="SUPFAM" id="SSF53720">
    <property type="entry name" value="ALDH-like"/>
    <property type="match status" value="1"/>
</dbReference>